<feature type="compositionally biased region" description="Pro residues" evidence="4">
    <location>
        <begin position="463"/>
        <end position="477"/>
    </location>
</feature>
<dbReference type="PANTHER" id="PTHR44688:SF16">
    <property type="entry name" value="DNA-BINDING TRANSCRIPTIONAL ACTIVATOR DEVR_DOSR"/>
    <property type="match status" value="1"/>
</dbReference>
<dbReference type="STRING" id="883.DvMF_1023"/>
<dbReference type="Gene3D" id="1.10.10.10">
    <property type="entry name" value="Winged helix-like DNA-binding domain superfamily/Winged helix DNA-binding domain"/>
    <property type="match status" value="1"/>
</dbReference>
<dbReference type="CDD" id="cd06170">
    <property type="entry name" value="LuxR_C_like"/>
    <property type="match status" value="1"/>
</dbReference>
<keyword evidence="5" id="KW-1133">Transmembrane helix</keyword>
<dbReference type="KEGG" id="dvm:DvMF_1023"/>
<feature type="region of interest" description="Disordered" evidence="4">
    <location>
        <begin position="438"/>
        <end position="483"/>
    </location>
</feature>
<keyword evidence="1" id="KW-0805">Transcription regulation</keyword>
<feature type="domain" description="HTH luxR-type" evidence="6">
    <location>
        <begin position="615"/>
        <end position="672"/>
    </location>
</feature>
<feature type="transmembrane region" description="Helical" evidence="5">
    <location>
        <begin position="87"/>
        <end position="103"/>
    </location>
</feature>
<gene>
    <name evidence="7" type="ordered locus">DvMF_1023</name>
</gene>
<dbReference type="PANTHER" id="PTHR44688">
    <property type="entry name" value="DNA-BINDING TRANSCRIPTIONAL ACTIVATOR DEVR_DOSR"/>
    <property type="match status" value="1"/>
</dbReference>
<organism evidence="7">
    <name type="scientific">Nitratidesulfovibrio vulgaris (strain DSM 19637 / Miyazaki F)</name>
    <name type="common">Desulfovibrio vulgaris</name>
    <dbReference type="NCBI Taxonomy" id="883"/>
    <lineage>
        <taxon>Bacteria</taxon>
        <taxon>Pseudomonadati</taxon>
        <taxon>Thermodesulfobacteriota</taxon>
        <taxon>Desulfovibrionia</taxon>
        <taxon>Desulfovibrionales</taxon>
        <taxon>Desulfovibrionaceae</taxon>
        <taxon>Nitratidesulfovibrio</taxon>
    </lineage>
</organism>
<dbReference type="SMART" id="SM00421">
    <property type="entry name" value="HTH_LUXR"/>
    <property type="match status" value="1"/>
</dbReference>
<keyword evidence="5" id="KW-0812">Transmembrane</keyword>
<evidence type="ECO:0000256" key="4">
    <source>
        <dbReference type="SAM" id="MobiDB-lite"/>
    </source>
</evidence>
<name>B8DPS1_NITV9</name>
<feature type="transmembrane region" description="Helical" evidence="5">
    <location>
        <begin position="294"/>
        <end position="315"/>
    </location>
</feature>
<dbReference type="InterPro" id="IPR016032">
    <property type="entry name" value="Sig_transdc_resp-reg_C-effctor"/>
</dbReference>
<keyword evidence="3" id="KW-0804">Transcription</keyword>
<feature type="transmembrane region" description="Helical" evidence="5">
    <location>
        <begin position="269"/>
        <end position="288"/>
    </location>
</feature>
<protein>
    <submittedName>
        <fullName evidence="7">Transcriptional regulator, LuxR family</fullName>
    </submittedName>
</protein>
<evidence type="ECO:0000313" key="7">
    <source>
        <dbReference type="EMBL" id="ACL07978.1"/>
    </source>
</evidence>
<dbReference type="OrthoDB" id="5443215at2"/>
<evidence type="ECO:0000256" key="1">
    <source>
        <dbReference type="ARBA" id="ARBA00023015"/>
    </source>
</evidence>
<dbReference type="HOGENOM" id="CLU_402120_0_0_7"/>
<feature type="transmembrane region" description="Helical" evidence="5">
    <location>
        <begin position="204"/>
        <end position="225"/>
    </location>
</feature>
<feature type="transmembrane region" description="Helical" evidence="5">
    <location>
        <begin position="109"/>
        <end position="129"/>
    </location>
</feature>
<feature type="transmembrane region" description="Helical" evidence="5">
    <location>
        <begin position="141"/>
        <end position="161"/>
    </location>
</feature>
<sequence>MPFPSDRQPLRSAAWLLRGGVGLGVSIACVWYLLRAGLLRAHLPQALALPESSGEWVMPIAIATMLACARCVALLPHATRLSRVHDAALAALLLPLLGLVPGVDMHRAALEVVTGPLAVAGAVLLFHGWGVRLAALSGLDIALCFAMATFVAESVLAVSVSGLGDETVWLALGAGLPVLSRLLLGNITLPETADDKDPAPLRPLPATLLAALFLASAACGLFYQLLDQLPPESDATVMASSAVFCGVALCAAILLRVFPSLAPRHLFRLALPLLGLGFATLMLLGQRMPRVPMFIQLSGSALLDVFMYSSLLHSAGLHAGRNRARILALYWALLFGAQWAGSLLFMVLGLLLPPDIAHIQVLSLAAVCAIISIMLVVRPDPATYMGWRLPGHVPDDDTNEPVCADGDTECDDDAALRTILSAMPGCSGTFGVSGPFGGSGMSGSRADRAPECSPGVALGTPPDMTPDIPPDLPPDAAPPVATSANPIAHDAAIEPDASRGHAMPPLPVAPAAQTSPSPSMPTGTWRAPAPIGADGAELPVPANFSLHDAGATGMTSTPVPSARPVTSVPFVPSVPPGAPDAAPVPPARPVLPSEAAPSTYPSAPPAACLADSLRRMGLTRQQVAVTLLLADRHSGPEICDRLNISYNTLKTHVRNIYRQLGVTNQQELRNAVTRFDPARRQHGS</sequence>
<feature type="transmembrane region" description="Helical" evidence="5">
    <location>
        <begin position="56"/>
        <end position="75"/>
    </location>
</feature>
<feature type="transmembrane region" description="Helical" evidence="5">
    <location>
        <begin position="357"/>
        <end position="377"/>
    </location>
</feature>
<dbReference type="eggNOG" id="COG2771">
    <property type="taxonomic scope" value="Bacteria"/>
</dbReference>
<feature type="transmembrane region" description="Helical" evidence="5">
    <location>
        <begin position="327"/>
        <end position="351"/>
    </location>
</feature>
<reference evidence="7" key="1">
    <citation type="submission" date="2008-10" db="EMBL/GenBank/DDBJ databases">
        <title>Complete sequence of Desulfovibrio vulgaris str. 'Miyazaki F'.</title>
        <authorList>
            <person name="Lucas S."/>
            <person name="Copeland A."/>
            <person name="Lapidus A."/>
            <person name="Glavina del Rio T."/>
            <person name="Dalin E."/>
            <person name="Tice H."/>
            <person name="Bruce D."/>
            <person name="Goodwin L."/>
            <person name="Pitluck S."/>
            <person name="Sims D."/>
            <person name="Brettin T."/>
            <person name="Detter J.C."/>
            <person name="Han C."/>
            <person name="Larimer F."/>
            <person name="Land M."/>
            <person name="Hauser L."/>
            <person name="Kyrpides N."/>
            <person name="Mikhailova N."/>
            <person name="Hazen T.C."/>
            <person name="Richardson P."/>
        </authorList>
    </citation>
    <scope>NUCLEOTIDE SEQUENCE</scope>
    <source>
        <strain evidence="7">Miyazaki F</strain>
    </source>
</reference>
<dbReference type="PROSITE" id="PS51257">
    <property type="entry name" value="PROKAR_LIPOPROTEIN"/>
    <property type="match status" value="1"/>
</dbReference>
<dbReference type="GO" id="GO:0006355">
    <property type="term" value="P:regulation of DNA-templated transcription"/>
    <property type="evidence" value="ECO:0007669"/>
    <property type="project" value="InterPro"/>
</dbReference>
<feature type="compositionally biased region" description="Polar residues" evidence="4">
    <location>
        <begin position="512"/>
        <end position="522"/>
    </location>
</feature>
<feature type="region of interest" description="Disordered" evidence="4">
    <location>
        <begin position="497"/>
        <end position="536"/>
    </location>
</feature>
<dbReference type="Pfam" id="PF00196">
    <property type="entry name" value="GerE"/>
    <property type="match status" value="1"/>
</dbReference>
<dbReference type="GO" id="GO:0003677">
    <property type="term" value="F:DNA binding"/>
    <property type="evidence" value="ECO:0007669"/>
    <property type="project" value="UniProtKB-KW"/>
</dbReference>
<evidence type="ECO:0000259" key="6">
    <source>
        <dbReference type="SMART" id="SM00421"/>
    </source>
</evidence>
<accession>B8DPS1</accession>
<keyword evidence="5" id="KW-0472">Membrane</keyword>
<dbReference type="SUPFAM" id="SSF46894">
    <property type="entry name" value="C-terminal effector domain of the bipartite response regulators"/>
    <property type="match status" value="1"/>
</dbReference>
<proteinExistence type="predicted"/>
<dbReference type="InterPro" id="IPR000792">
    <property type="entry name" value="Tscrpt_reg_LuxR_C"/>
</dbReference>
<evidence type="ECO:0000256" key="5">
    <source>
        <dbReference type="SAM" id="Phobius"/>
    </source>
</evidence>
<keyword evidence="2" id="KW-0238">DNA-binding</keyword>
<evidence type="ECO:0000256" key="3">
    <source>
        <dbReference type="ARBA" id="ARBA00023163"/>
    </source>
</evidence>
<dbReference type="EMBL" id="CP001197">
    <property type="protein sequence ID" value="ACL07978.1"/>
    <property type="molecule type" value="Genomic_DNA"/>
</dbReference>
<feature type="transmembrane region" description="Helical" evidence="5">
    <location>
        <begin position="12"/>
        <end position="34"/>
    </location>
</feature>
<dbReference type="AlphaFoldDB" id="B8DPS1"/>
<feature type="transmembrane region" description="Helical" evidence="5">
    <location>
        <begin position="237"/>
        <end position="257"/>
    </location>
</feature>
<dbReference type="InterPro" id="IPR036388">
    <property type="entry name" value="WH-like_DNA-bd_sf"/>
</dbReference>
<feature type="transmembrane region" description="Helical" evidence="5">
    <location>
        <begin position="167"/>
        <end position="184"/>
    </location>
</feature>
<evidence type="ECO:0000256" key="2">
    <source>
        <dbReference type="ARBA" id="ARBA00023125"/>
    </source>
</evidence>